<feature type="region of interest" description="Disordered" evidence="4">
    <location>
        <begin position="790"/>
        <end position="812"/>
    </location>
</feature>
<dbReference type="PANTHER" id="PTHR34105:SF1">
    <property type="entry name" value="PROLINE-, GLUTAMIC ACID- AND LEUCINE-RICH PROTEIN 1"/>
    <property type="match status" value="1"/>
</dbReference>
<keyword evidence="7" id="KW-1185">Reference proteome</keyword>
<comment type="subcellular location">
    <subcellularLocation>
        <location evidence="1">Nucleus</location>
    </subcellularLocation>
</comment>
<organism evidence="6 7">
    <name type="scientific">Kalanchoe fedtschenkoi</name>
    <name type="common">Lavender scallops</name>
    <name type="synonym">South American air plant</name>
    <dbReference type="NCBI Taxonomy" id="63787"/>
    <lineage>
        <taxon>Eukaryota</taxon>
        <taxon>Viridiplantae</taxon>
        <taxon>Streptophyta</taxon>
        <taxon>Embryophyta</taxon>
        <taxon>Tracheophyta</taxon>
        <taxon>Spermatophyta</taxon>
        <taxon>Magnoliopsida</taxon>
        <taxon>eudicotyledons</taxon>
        <taxon>Gunneridae</taxon>
        <taxon>Pentapetalae</taxon>
        <taxon>Saxifragales</taxon>
        <taxon>Crassulaceae</taxon>
        <taxon>Kalanchoe</taxon>
    </lineage>
</organism>
<dbReference type="AlphaFoldDB" id="A0A7N0RHJ0"/>
<dbReference type="GO" id="GO:0006364">
    <property type="term" value="P:rRNA processing"/>
    <property type="evidence" value="ECO:0007669"/>
    <property type="project" value="TreeGrafter"/>
</dbReference>
<dbReference type="OMA" id="DSCGQDM"/>
<dbReference type="EnsemblPlants" id="Kaladp0011s0626.2.v1.1">
    <property type="protein sequence ID" value="Kaladp0011s0626.2.v1.1"/>
    <property type="gene ID" value="Kaladp0011s0626.v1.1"/>
</dbReference>
<evidence type="ECO:0000313" key="6">
    <source>
        <dbReference type="EnsemblPlants" id="Kaladp0011s0626.1.v1.1"/>
    </source>
</evidence>
<reference evidence="6" key="1">
    <citation type="submission" date="2021-01" db="UniProtKB">
        <authorList>
            <consortium name="EnsemblPlants"/>
        </authorList>
    </citation>
    <scope>IDENTIFICATION</scope>
</reference>
<feature type="domain" description="Pre-rRNA-processing protein RIX1 N-terminal" evidence="5">
    <location>
        <begin position="39"/>
        <end position="229"/>
    </location>
</feature>
<evidence type="ECO:0000259" key="5">
    <source>
        <dbReference type="Pfam" id="PF08167"/>
    </source>
</evidence>
<evidence type="ECO:0000256" key="3">
    <source>
        <dbReference type="ARBA" id="ARBA00023242"/>
    </source>
</evidence>
<dbReference type="SUPFAM" id="SSF48371">
    <property type="entry name" value="ARM repeat"/>
    <property type="match status" value="1"/>
</dbReference>
<comment type="similarity">
    <text evidence="2">Belongs to the RIX1/PELP1 family.</text>
</comment>
<evidence type="ECO:0000313" key="7">
    <source>
        <dbReference type="Proteomes" id="UP000594263"/>
    </source>
</evidence>
<dbReference type="InterPro" id="IPR012583">
    <property type="entry name" value="RIX1_N"/>
</dbReference>
<evidence type="ECO:0000256" key="4">
    <source>
        <dbReference type="SAM" id="MobiDB-lite"/>
    </source>
</evidence>
<feature type="compositionally biased region" description="Acidic residues" evidence="4">
    <location>
        <begin position="839"/>
        <end position="858"/>
    </location>
</feature>
<dbReference type="PANTHER" id="PTHR34105">
    <property type="entry name" value="PROLINE-, GLUTAMIC ACID- AND LEUCINE-RICH PROTEIN 1"/>
    <property type="match status" value="1"/>
</dbReference>
<dbReference type="Gramene" id="Kaladp0011s0626.1.v1.1">
    <property type="protein sequence ID" value="Kaladp0011s0626.1.v1.1"/>
    <property type="gene ID" value="Kaladp0011s0626.v1.1"/>
</dbReference>
<dbReference type="Gramene" id="Kaladp0011s0626.2.v1.1">
    <property type="protein sequence ID" value="Kaladp0011s0626.2.v1.1"/>
    <property type="gene ID" value="Kaladp0011s0626.v1.1"/>
</dbReference>
<dbReference type="GO" id="GO:0005634">
    <property type="term" value="C:nucleus"/>
    <property type="evidence" value="ECO:0007669"/>
    <property type="project" value="UniProtKB-SubCell"/>
</dbReference>
<feature type="compositionally biased region" description="Low complexity" evidence="4">
    <location>
        <begin position="796"/>
        <end position="812"/>
    </location>
</feature>
<evidence type="ECO:0000256" key="1">
    <source>
        <dbReference type="ARBA" id="ARBA00004123"/>
    </source>
</evidence>
<dbReference type="Pfam" id="PF08167">
    <property type="entry name" value="RIX1"/>
    <property type="match status" value="1"/>
</dbReference>
<name>A0A7N0RHJ0_KALFE</name>
<proteinExistence type="inferred from homology"/>
<dbReference type="EnsemblPlants" id="Kaladp0011s0626.1.v1.1">
    <property type="protein sequence ID" value="Kaladp0011s0626.1.v1.1"/>
    <property type="gene ID" value="Kaladp0011s0626.v1.1"/>
</dbReference>
<dbReference type="InterPro" id="IPR016024">
    <property type="entry name" value="ARM-type_fold"/>
</dbReference>
<evidence type="ECO:0000256" key="2">
    <source>
        <dbReference type="ARBA" id="ARBA00010511"/>
    </source>
</evidence>
<feature type="region of interest" description="Disordered" evidence="4">
    <location>
        <begin position="837"/>
        <end position="858"/>
    </location>
</feature>
<keyword evidence="3" id="KW-0539">Nucleus</keyword>
<sequence length="858" mass="94366">MAAAFQHFAGLYDVAYKARRLDTLIKECVPDEERPFRNYSNIDRLLTEIRTHRLLSEPELDEADKVDPKTRERWRRAVDLWIERLLALTLSSEPDKCWFGISFLGLTCEACSSKRFEASYALWFQNLLLHVQVPAASDIVKAALCSSLSDLFTRLALGDFPDGKKEGVSFAGKLVQPLLKLLSESNSEDVLEGAVRLICTLLAFLPTSIHRHNEAFEASIVSNLVSEKNSDKSRTLAHCLAELPKCKGDETTWCFMMQKLLISVNLHLKYVFQGLEEDSICDEAIRRLVPGMDHPPLLGGQKVSKEAAESASKNLLLCCKEMITSSYPVQVTVPVHSILALIERVLMVDGSLAKSSFPFITVMQQESICSQLPVLHEHCLDLLTALMKLISSQLLPHSSIIVRLLLEYFNRCALPALRTKIYCNLQTMLTSMGAGLAVYISKNVIKNASADLDSLLSSVDGRLSNASNLISKESLLVPCNRKRKHSAAAESRDQQHSRVGFEVKAPSAASLSVMIAALEALQALLSAGGVSKDDNLQSQVDNLLMAVANAACKGGWAKEVVDTDSPNMHASTWADFQLASLKALKTSFLSSTRVRPPHLAQGLELFRRGELEVGTKIAKVCADALPSLEVLIHPRARAVADFEPVDNNYVADTNYKLLENVNSAYQKVNTARTGLDEPDPADDDYLYRSWLENHEEEADILLADFTKNEDNIKQPLHMLECPQAETSTGQTNDDMASADRAQTEMAVSVGTKKATENTDEVMLEQEQDQGAVLHEGPSSYSILTVERLGSTGQLPNNNSSLSSQTSNQTSSALHADDGFHAAAATATTQTFQLFKLDNSDDMDSFPDIVDAEPDSDSD</sequence>
<protein>
    <recommendedName>
        <fullName evidence="5">Pre-rRNA-processing protein RIX1 N-terminal domain-containing protein</fullName>
    </recommendedName>
</protein>
<dbReference type="Proteomes" id="UP000594263">
    <property type="component" value="Unplaced"/>
</dbReference>
<accession>A0A7N0RHJ0</accession>